<dbReference type="AlphaFoldDB" id="A0A7I8WCV8"/>
<protein>
    <submittedName>
        <fullName evidence="2">Uncharacterized protein</fullName>
    </submittedName>
</protein>
<reference evidence="2 3" key="1">
    <citation type="submission" date="2020-08" db="EMBL/GenBank/DDBJ databases">
        <authorList>
            <person name="Hejnol A."/>
        </authorList>
    </citation>
    <scope>NUCLEOTIDE SEQUENCE [LARGE SCALE GENOMIC DNA]</scope>
</reference>
<dbReference type="EMBL" id="CAJFCJ010000029">
    <property type="protein sequence ID" value="CAD5125893.1"/>
    <property type="molecule type" value="Genomic_DNA"/>
</dbReference>
<name>A0A7I8WCV8_9ANNE</name>
<feature type="compositionally biased region" description="Basic and acidic residues" evidence="1">
    <location>
        <begin position="101"/>
        <end position="113"/>
    </location>
</feature>
<keyword evidence="3" id="KW-1185">Reference proteome</keyword>
<proteinExistence type="predicted"/>
<evidence type="ECO:0000256" key="1">
    <source>
        <dbReference type="SAM" id="MobiDB-lite"/>
    </source>
</evidence>
<feature type="region of interest" description="Disordered" evidence="1">
    <location>
        <begin position="1"/>
        <end position="146"/>
    </location>
</feature>
<comment type="caution">
    <text evidence="2">The sequence shown here is derived from an EMBL/GenBank/DDBJ whole genome shotgun (WGS) entry which is preliminary data.</text>
</comment>
<dbReference type="Proteomes" id="UP000549394">
    <property type="component" value="Unassembled WGS sequence"/>
</dbReference>
<gene>
    <name evidence="2" type="ORF">DGYR_LOCUS13195</name>
</gene>
<evidence type="ECO:0000313" key="2">
    <source>
        <dbReference type="EMBL" id="CAD5125893.1"/>
    </source>
</evidence>
<sequence length="358" mass="38958">MSPPPPPRPSSTSLSQLIREERVASNPSPPRPTLAPGIDSSPVAPLVVPDSPPPPSCDTERDGSYDEDADIIPSSLVPSSSSPPPLSCPRSPARDWSPPPRLDRSVSRDHEVTNDNNNNSLLPDPPSPPPAHVSHQQLEREREEQLSGFAAAILTEFAPKIIGSQSEWSRVEEVFDAWVLAISNAKSRVHESAGGRVANRNFARPPPNAANNQWQAATNIQRAYKRNPASTFRRIANPEETKCSASIEDMTSFFIESVAPPPPSYQWSPDREFLPAAAPPPDPEDVQLANEIPPALTPDTFNFESRAIDGIELTDPNHPLLRPHPALRLSASLSEPTTLLPVLTASPTRILRNSIRKA</sequence>
<evidence type="ECO:0000313" key="3">
    <source>
        <dbReference type="Proteomes" id="UP000549394"/>
    </source>
</evidence>
<accession>A0A7I8WCV8</accession>
<feature type="compositionally biased region" description="Low complexity" evidence="1">
    <location>
        <begin position="39"/>
        <end position="49"/>
    </location>
</feature>
<organism evidence="2 3">
    <name type="scientific">Dimorphilus gyrociliatus</name>
    <dbReference type="NCBI Taxonomy" id="2664684"/>
    <lineage>
        <taxon>Eukaryota</taxon>
        <taxon>Metazoa</taxon>
        <taxon>Spiralia</taxon>
        <taxon>Lophotrochozoa</taxon>
        <taxon>Annelida</taxon>
        <taxon>Polychaeta</taxon>
        <taxon>Polychaeta incertae sedis</taxon>
        <taxon>Dinophilidae</taxon>
        <taxon>Dimorphilus</taxon>
    </lineage>
</organism>